<dbReference type="EMBL" id="CAJPVI010000001">
    <property type="protein sequence ID" value="CAG2129230.1"/>
    <property type="molecule type" value="Genomic_DNA"/>
</dbReference>
<evidence type="ECO:0000313" key="2">
    <source>
        <dbReference type="Proteomes" id="UP000672657"/>
    </source>
</evidence>
<comment type="caution">
    <text evidence="1">The sequence shown here is derived from an EMBL/GenBank/DDBJ whole genome shotgun (WGS) entry which is preliminary data.</text>
</comment>
<proteinExistence type="predicted"/>
<dbReference type="RefSeq" id="WP_211951392.1">
    <property type="nucleotide sequence ID" value="NZ_CAJPVI010000001.1"/>
</dbReference>
<name>A0ABM8T9V1_9BURK</name>
<protein>
    <submittedName>
        <fullName evidence="1">Uncharacterized protein</fullName>
    </submittedName>
</protein>
<organism evidence="1 2">
    <name type="scientific">Cupriavidus numazuensis</name>
    <dbReference type="NCBI Taxonomy" id="221992"/>
    <lineage>
        <taxon>Bacteria</taxon>
        <taxon>Pseudomonadati</taxon>
        <taxon>Pseudomonadota</taxon>
        <taxon>Betaproteobacteria</taxon>
        <taxon>Burkholderiales</taxon>
        <taxon>Burkholderiaceae</taxon>
        <taxon>Cupriavidus</taxon>
    </lineage>
</organism>
<evidence type="ECO:0000313" key="1">
    <source>
        <dbReference type="EMBL" id="CAG2129230.1"/>
    </source>
</evidence>
<accession>A0ABM8T9V1</accession>
<gene>
    <name evidence="1" type="ORF">LMG26411_00141</name>
</gene>
<keyword evidence="2" id="KW-1185">Reference proteome</keyword>
<sequence length="59" mass="6764">MDLPIQSIESLRAEGRAAAVRGERLESNPYLPRYGSHYRQWEHGHDWAVIAMIDNVEGD</sequence>
<dbReference type="Proteomes" id="UP000672657">
    <property type="component" value="Unassembled WGS sequence"/>
</dbReference>
<reference evidence="1 2" key="1">
    <citation type="submission" date="2021-03" db="EMBL/GenBank/DDBJ databases">
        <authorList>
            <person name="Peeters C."/>
        </authorList>
    </citation>
    <scope>NUCLEOTIDE SEQUENCE [LARGE SCALE GENOMIC DNA]</scope>
    <source>
        <strain evidence="1 2">LMG 26411</strain>
    </source>
</reference>